<name>A0A347WJA5_9LACT</name>
<feature type="domain" description="23S rRNA (guanine(745)-N(1))-methyltransferase N-terminal" evidence="3">
    <location>
        <begin position="22"/>
        <end position="56"/>
    </location>
</feature>
<evidence type="ECO:0000256" key="1">
    <source>
        <dbReference type="PIRSR" id="PIRSR018249-1"/>
    </source>
</evidence>
<evidence type="ECO:0000313" key="4">
    <source>
        <dbReference type="EMBL" id="AXY25162.1"/>
    </source>
</evidence>
<feature type="binding site" evidence="1">
    <location>
        <position position="39"/>
    </location>
    <ligand>
        <name>Zn(2+)</name>
        <dbReference type="ChEBI" id="CHEBI:29105"/>
    </ligand>
</feature>
<dbReference type="InterPro" id="IPR016718">
    <property type="entry name" value="rRNA_m1G-MeTrfase_A_prd"/>
</dbReference>
<feature type="binding site" evidence="2">
    <location>
        <position position="82"/>
    </location>
    <ligand>
        <name>S-adenosyl-L-methionine</name>
        <dbReference type="ChEBI" id="CHEBI:59789"/>
    </ligand>
</feature>
<dbReference type="RefSeq" id="WP_118990076.1">
    <property type="nucleotide sequence ID" value="NZ_CP023434.1"/>
</dbReference>
<evidence type="ECO:0000259" key="3">
    <source>
        <dbReference type="Pfam" id="PF21302"/>
    </source>
</evidence>
<organism evidence="4 5">
    <name type="scientific">Suicoccus acidiformans</name>
    <dbReference type="NCBI Taxonomy" id="2036206"/>
    <lineage>
        <taxon>Bacteria</taxon>
        <taxon>Bacillati</taxon>
        <taxon>Bacillota</taxon>
        <taxon>Bacilli</taxon>
        <taxon>Lactobacillales</taxon>
        <taxon>Aerococcaceae</taxon>
        <taxon>Suicoccus</taxon>
    </lineage>
</organism>
<dbReference type="Proteomes" id="UP000263232">
    <property type="component" value="Chromosome"/>
</dbReference>
<gene>
    <name evidence="4" type="ORF">CL176_03455</name>
</gene>
<keyword evidence="1" id="KW-0479">Metal-binding</keyword>
<dbReference type="PIRSF" id="PIRSF018249">
    <property type="entry name" value="MyrA_prd"/>
    <property type="match status" value="1"/>
</dbReference>
<dbReference type="OrthoDB" id="5522265at2"/>
<dbReference type="GO" id="GO:0046872">
    <property type="term" value="F:metal ion binding"/>
    <property type="evidence" value="ECO:0007669"/>
    <property type="project" value="UniProtKB-KW"/>
</dbReference>
<dbReference type="KEGG" id="abae:CL176_03455"/>
<evidence type="ECO:0000313" key="5">
    <source>
        <dbReference type="Proteomes" id="UP000263232"/>
    </source>
</evidence>
<accession>A0A347WJA5</accession>
<feature type="binding site" evidence="1">
    <location>
        <position position="43"/>
    </location>
    <ligand>
        <name>Zn(2+)</name>
        <dbReference type="ChEBI" id="CHEBI:29105"/>
    </ligand>
</feature>
<dbReference type="SUPFAM" id="SSF53335">
    <property type="entry name" value="S-adenosyl-L-methionine-dependent methyltransferases"/>
    <property type="match status" value="1"/>
</dbReference>
<keyword evidence="1" id="KW-0862">Zinc</keyword>
<keyword evidence="5" id="KW-1185">Reference proteome</keyword>
<dbReference type="AlphaFoldDB" id="A0A347WJA5"/>
<feature type="binding site" evidence="2">
    <location>
        <position position="198"/>
    </location>
    <ligand>
        <name>S-adenosyl-L-methionine</name>
        <dbReference type="ChEBI" id="CHEBI:59789"/>
    </ligand>
</feature>
<protein>
    <recommendedName>
        <fullName evidence="3">23S rRNA (guanine(745)-N(1))-methyltransferase N-terminal domain-containing protein</fullName>
    </recommendedName>
</protein>
<reference evidence="4 5" key="1">
    <citation type="submission" date="2017-09" db="EMBL/GenBank/DDBJ databases">
        <title>Complete genome sequence of Oxytococcus suis strain ZY16052.</title>
        <authorList>
            <person name="Li F."/>
        </authorList>
    </citation>
    <scope>NUCLEOTIDE SEQUENCE [LARGE SCALE GENOMIC DNA]</scope>
    <source>
        <strain evidence="4 5">ZY16052</strain>
    </source>
</reference>
<dbReference type="Gene3D" id="3.40.50.150">
    <property type="entry name" value="Vaccinia Virus protein VP39"/>
    <property type="match status" value="1"/>
</dbReference>
<dbReference type="InterPro" id="IPR029063">
    <property type="entry name" value="SAM-dependent_MTases_sf"/>
</dbReference>
<dbReference type="InterPro" id="IPR048647">
    <property type="entry name" value="RlmA_N"/>
</dbReference>
<evidence type="ECO:0000256" key="2">
    <source>
        <dbReference type="PIRSR" id="PIRSR018249-2"/>
    </source>
</evidence>
<dbReference type="EMBL" id="CP023434">
    <property type="protein sequence ID" value="AXY25162.1"/>
    <property type="molecule type" value="Genomic_DNA"/>
</dbReference>
<proteinExistence type="predicted"/>
<dbReference type="GO" id="GO:0008168">
    <property type="term" value="F:methyltransferase activity"/>
    <property type="evidence" value="ECO:0007669"/>
    <property type="project" value="InterPro"/>
</dbReference>
<sequence>MLLSKKERTKAWLMDDAHPTLRCIHCQGPLALDESSLVCPQQHRFDISRQGYVNLLKGSLRDQYSKELFQARRQVIEDSEFYQALHEALAQILMDFKLESRPGLDAGSGEASHLYQVCQRLMTCPPVIAMDITKDAVQMATTYAGDMLPVVGDLGNIPVMDASLGWVLSIFSPANYQEFKRILDSDGLLIKVLPNAGYLREIRQAIHKLSGKPLETYSNQEVYEHFAKQVKVLHQERVVQVCPLSDSDLGALVEMTPLTWQLSSEERQGLISKLKGRATLDVSILVGRFEK</sequence>
<dbReference type="Pfam" id="PF21302">
    <property type="entry name" value="Zn_ribbon_RlmA"/>
    <property type="match status" value="1"/>
</dbReference>
<keyword evidence="2" id="KW-0949">S-adenosyl-L-methionine</keyword>